<feature type="compositionally biased region" description="Polar residues" evidence="1">
    <location>
        <begin position="664"/>
        <end position="675"/>
    </location>
</feature>
<dbReference type="InterPro" id="IPR001227">
    <property type="entry name" value="Ac_transferase_dom_sf"/>
</dbReference>
<gene>
    <name evidence="2" type="ORF">TCIL3000_11_6800</name>
</gene>
<evidence type="ECO:0000256" key="1">
    <source>
        <dbReference type="SAM" id="MobiDB-lite"/>
    </source>
</evidence>
<evidence type="ECO:0000313" key="2">
    <source>
        <dbReference type="EMBL" id="CCC95254.1"/>
    </source>
</evidence>
<feature type="region of interest" description="Disordered" evidence="1">
    <location>
        <begin position="1"/>
        <end position="20"/>
    </location>
</feature>
<feature type="compositionally biased region" description="Basic and acidic residues" evidence="1">
    <location>
        <begin position="95"/>
        <end position="105"/>
    </location>
</feature>
<organism evidence="2">
    <name type="scientific">Trypanosoma congolense (strain IL3000)</name>
    <dbReference type="NCBI Taxonomy" id="1068625"/>
    <lineage>
        <taxon>Eukaryota</taxon>
        <taxon>Discoba</taxon>
        <taxon>Euglenozoa</taxon>
        <taxon>Kinetoplastea</taxon>
        <taxon>Metakinetoplastina</taxon>
        <taxon>Trypanosomatida</taxon>
        <taxon>Trypanosomatidae</taxon>
        <taxon>Trypanosoma</taxon>
        <taxon>Nannomonas</taxon>
    </lineage>
</organism>
<dbReference type="VEuPathDB" id="TriTrypDB:TcIL3000.11.6800"/>
<protein>
    <submittedName>
        <fullName evidence="2">Uncharacterized protein TCIL3000_11_6800</fullName>
    </submittedName>
</protein>
<feature type="region of interest" description="Disordered" evidence="1">
    <location>
        <begin position="85"/>
        <end position="105"/>
    </location>
</feature>
<proteinExistence type="predicted"/>
<name>G0V0T3_TRYCI</name>
<dbReference type="AlphaFoldDB" id="G0V0T3"/>
<dbReference type="EMBL" id="HE575324">
    <property type="protein sequence ID" value="CCC95254.1"/>
    <property type="molecule type" value="Genomic_DNA"/>
</dbReference>
<accession>G0V0T3</accession>
<reference evidence="2" key="1">
    <citation type="journal article" date="2012" name="Proc. Natl. Acad. Sci. U.S.A.">
        <title>Antigenic diversity is generated by distinct evolutionary mechanisms in African trypanosome species.</title>
        <authorList>
            <person name="Jackson A.P."/>
            <person name="Berry A."/>
            <person name="Aslett M."/>
            <person name="Allison H.C."/>
            <person name="Burton P."/>
            <person name="Vavrova-Anderson J."/>
            <person name="Brown R."/>
            <person name="Browne H."/>
            <person name="Corton N."/>
            <person name="Hauser H."/>
            <person name="Gamble J."/>
            <person name="Gilderthorp R."/>
            <person name="Marcello L."/>
            <person name="McQuillan J."/>
            <person name="Otto T.D."/>
            <person name="Quail M.A."/>
            <person name="Sanders M.J."/>
            <person name="van Tonder A."/>
            <person name="Ginger M.L."/>
            <person name="Field M.C."/>
            <person name="Barry J.D."/>
            <person name="Hertz-Fowler C."/>
            <person name="Berriman M."/>
        </authorList>
    </citation>
    <scope>NUCLEOTIDE SEQUENCE</scope>
    <source>
        <strain evidence="2">IL3000</strain>
    </source>
</reference>
<dbReference type="Gene3D" id="3.40.366.10">
    <property type="entry name" value="Malonyl-Coenzyme A Acyl Carrier Protein, domain 2"/>
    <property type="match status" value="1"/>
</dbReference>
<feature type="region of interest" description="Disordered" evidence="1">
    <location>
        <begin position="664"/>
        <end position="687"/>
    </location>
</feature>
<feature type="region of interest" description="Disordered" evidence="1">
    <location>
        <begin position="123"/>
        <end position="142"/>
    </location>
</feature>
<dbReference type="GO" id="GO:0016740">
    <property type="term" value="F:transferase activity"/>
    <property type="evidence" value="ECO:0007669"/>
    <property type="project" value="InterPro"/>
</dbReference>
<sequence>MDSGVGRRFSRGISGDDSCTDNADNQTLHGSCYPSCSKGGCVYDSSVRFDLSRHHRVVEELFRRRGVALSSGEQHPLTTQLGVDTELTKSGGSGRNEELPSHEAHGSFGATWSLAKQKVPSDVSPSISCDDSTTRQSGVDYNSSAGSYSRSFDGHRVSDNGTRNVAGVVGKPLELACSGGNEAKDVGVLSVRGVLDHLDAPGVGSGVTQAISPMLGDKRSERPAAPPRRSRGLFALFCTVERDRFAIFASLFKRYRLLLDPFVERVVGPHLALYPNLVNMLEFLRNPSGAPGGCFFDYPLLAWPFNVLYTASCFYVTARLHGYHRLFSALSSRGGLLASGKDVLGALAVAMSPTEEALIRNTSIMYHAAFFAGSVYLENESCLESHVHKCTNRSFALLVVNITISSLKLLVDEVNQIRLSSSKASRSPGTEGVSNVIPLSHVEIARVLGNRCAIVSGNPIDLERLDVLLVRYAWTVGIKIRKEFLSIFTPENSFYYNQSRHLQLLQLWLDNGVELDASSLHLTLYSPVDGTPWSNGTMCNFMDLVARTVTYSPHDLSRSLRHLSSGDVLLDFTASDLCAGQLIELGDCSVTVLSEPGDVVVSTILSTPKRGSIKHVMESSFAKCAIINDILQSMHWEGKPPSARIDELSGTFVHFGLLARGSSTRRPFSSRQQSWHESRQRKHDRGPGHMFSAAVSPECCLALDEGPCHGAAEYVVVPNERIPAVVDLYQISPVIRNYEIQSGCVLTAAGVEFMRRLLLCTRLPFPPHTLLMCPSVLDLIYLWETYEFLRGRGVGDSG</sequence>